<keyword evidence="5" id="KW-0677">Repeat</keyword>
<dbReference type="GO" id="GO:0016779">
    <property type="term" value="F:nucleotidyltransferase activity"/>
    <property type="evidence" value="ECO:0007669"/>
    <property type="project" value="UniProtKB-KW"/>
</dbReference>
<dbReference type="SUPFAM" id="SSF56399">
    <property type="entry name" value="ADP-ribosylation"/>
    <property type="match status" value="1"/>
</dbReference>
<dbReference type="Gene3D" id="3.90.176.10">
    <property type="entry name" value="Toxin ADP-ribosyltransferase, Chain A, domain 1"/>
    <property type="match status" value="1"/>
</dbReference>
<dbReference type="AlphaFoldDB" id="A0A814XEV4"/>
<evidence type="ECO:0000256" key="1">
    <source>
        <dbReference type="ARBA" id="ARBA00009558"/>
    </source>
</evidence>
<feature type="repeat" description="TPR" evidence="8">
    <location>
        <begin position="408"/>
        <end position="441"/>
    </location>
</feature>
<comment type="caution">
    <text evidence="10">The sequence shown here is derived from an EMBL/GenBank/DDBJ whole genome shotgun (WGS) entry which is preliminary data.</text>
</comment>
<dbReference type="Pfam" id="PF13424">
    <property type="entry name" value="TPR_12"/>
    <property type="match status" value="3"/>
</dbReference>
<protein>
    <recommendedName>
        <fullName evidence="9">NAD(P)(+)--arginine ADP-ribosyltransferase</fullName>
        <ecNumber evidence="9">2.4.2.31</ecNumber>
    </recommendedName>
    <alternativeName>
        <fullName evidence="9">Mono(ADP-ribosyl)transferase</fullName>
    </alternativeName>
</protein>
<reference evidence="10" key="1">
    <citation type="submission" date="2021-02" db="EMBL/GenBank/DDBJ databases">
        <authorList>
            <person name="Nowell W R."/>
        </authorList>
    </citation>
    <scope>NUCLEOTIDE SEQUENCE</scope>
</reference>
<evidence type="ECO:0000256" key="4">
    <source>
        <dbReference type="ARBA" id="ARBA00022695"/>
    </source>
</evidence>
<name>A0A814XEV4_9BILA</name>
<dbReference type="PANTHER" id="PTHR45641:SF19">
    <property type="entry name" value="NEPHROCYSTIN-3"/>
    <property type="match status" value="1"/>
</dbReference>
<dbReference type="InterPro" id="IPR000768">
    <property type="entry name" value="ART"/>
</dbReference>
<evidence type="ECO:0000256" key="8">
    <source>
        <dbReference type="PROSITE-ProRule" id="PRU00339"/>
    </source>
</evidence>
<keyword evidence="6 8" id="KW-0802">TPR repeat</keyword>
<accession>A0A814XEV4</accession>
<dbReference type="PROSITE" id="PS51996">
    <property type="entry name" value="TR_MART"/>
    <property type="match status" value="1"/>
</dbReference>
<keyword evidence="9" id="KW-0520">NAD</keyword>
<comment type="catalytic activity">
    <reaction evidence="7 9">
        <text>L-arginyl-[protein] + NAD(+) = N(omega)-(ADP-D-ribosyl)-L-arginyl-[protein] + nicotinamide + H(+)</text>
        <dbReference type="Rhea" id="RHEA:19149"/>
        <dbReference type="Rhea" id="RHEA-COMP:10532"/>
        <dbReference type="Rhea" id="RHEA-COMP:15087"/>
        <dbReference type="ChEBI" id="CHEBI:15378"/>
        <dbReference type="ChEBI" id="CHEBI:17154"/>
        <dbReference type="ChEBI" id="CHEBI:29965"/>
        <dbReference type="ChEBI" id="CHEBI:57540"/>
        <dbReference type="ChEBI" id="CHEBI:142554"/>
        <dbReference type="EC" id="2.4.2.31"/>
    </reaction>
</comment>
<evidence type="ECO:0000256" key="7">
    <source>
        <dbReference type="ARBA" id="ARBA00047597"/>
    </source>
</evidence>
<dbReference type="Proteomes" id="UP000663864">
    <property type="component" value="Unassembled WGS sequence"/>
</dbReference>
<dbReference type="PANTHER" id="PTHR45641">
    <property type="entry name" value="TETRATRICOPEPTIDE REPEAT PROTEIN (AFU_ORTHOLOGUE AFUA_6G03870)"/>
    <property type="match status" value="1"/>
</dbReference>
<evidence type="ECO:0000256" key="3">
    <source>
        <dbReference type="ARBA" id="ARBA00022679"/>
    </source>
</evidence>
<comment type="similarity">
    <text evidence="1 9">Belongs to the Arg-specific ADP-ribosyltransferase family.</text>
</comment>
<organism evidence="10 11">
    <name type="scientific">Rotaria sordida</name>
    <dbReference type="NCBI Taxonomy" id="392033"/>
    <lineage>
        <taxon>Eukaryota</taxon>
        <taxon>Metazoa</taxon>
        <taxon>Spiralia</taxon>
        <taxon>Gnathifera</taxon>
        <taxon>Rotifera</taxon>
        <taxon>Eurotatoria</taxon>
        <taxon>Bdelloidea</taxon>
        <taxon>Philodinida</taxon>
        <taxon>Philodinidae</taxon>
        <taxon>Rotaria</taxon>
    </lineage>
</organism>
<evidence type="ECO:0000256" key="9">
    <source>
        <dbReference type="RuleBase" id="RU361228"/>
    </source>
</evidence>
<dbReference type="Gene3D" id="1.25.40.10">
    <property type="entry name" value="Tetratricopeptide repeat domain"/>
    <property type="match status" value="2"/>
</dbReference>
<dbReference type="InterPro" id="IPR011990">
    <property type="entry name" value="TPR-like_helical_dom_sf"/>
</dbReference>
<dbReference type="PROSITE" id="PS50005">
    <property type="entry name" value="TPR"/>
    <property type="match status" value="3"/>
</dbReference>
<dbReference type="EC" id="2.4.2.31" evidence="9"/>
<dbReference type="Pfam" id="PF01129">
    <property type="entry name" value="ART"/>
    <property type="match status" value="1"/>
</dbReference>
<proteinExistence type="inferred from homology"/>
<feature type="repeat" description="TPR" evidence="8">
    <location>
        <begin position="492"/>
        <end position="525"/>
    </location>
</feature>
<gene>
    <name evidence="10" type="ORF">ZHD862_LOCUS23739</name>
</gene>
<keyword evidence="9" id="KW-0521">NADP</keyword>
<dbReference type="SMART" id="SM00028">
    <property type="entry name" value="TPR"/>
    <property type="match status" value="6"/>
</dbReference>
<evidence type="ECO:0000256" key="5">
    <source>
        <dbReference type="ARBA" id="ARBA00022737"/>
    </source>
</evidence>
<keyword evidence="3 9" id="KW-0808">Transferase</keyword>
<keyword evidence="4" id="KW-0548">Nucleotidyltransferase</keyword>
<dbReference type="EMBL" id="CAJNOT010001564">
    <property type="protein sequence ID" value="CAF1218364.1"/>
    <property type="molecule type" value="Genomic_DNA"/>
</dbReference>
<dbReference type="InterPro" id="IPR019734">
    <property type="entry name" value="TPR_rpt"/>
</dbReference>
<dbReference type="PROSITE" id="PS50293">
    <property type="entry name" value="TPR_REGION"/>
    <property type="match status" value="1"/>
</dbReference>
<keyword evidence="2 9" id="KW-0328">Glycosyltransferase</keyword>
<evidence type="ECO:0000313" key="10">
    <source>
        <dbReference type="EMBL" id="CAF1218364.1"/>
    </source>
</evidence>
<dbReference type="SUPFAM" id="SSF81901">
    <property type="entry name" value="HCP-like"/>
    <property type="match status" value="1"/>
</dbReference>
<evidence type="ECO:0000313" key="11">
    <source>
        <dbReference type="Proteomes" id="UP000663864"/>
    </source>
</evidence>
<evidence type="ECO:0000256" key="6">
    <source>
        <dbReference type="ARBA" id="ARBA00022803"/>
    </source>
</evidence>
<feature type="repeat" description="TPR" evidence="8">
    <location>
        <begin position="534"/>
        <end position="567"/>
    </location>
</feature>
<dbReference type="GO" id="GO:0106274">
    <property type="term" value="F:NAD+-protein-arginine ADP-ribosyltransferase activity"/>
    <property type="evidence" value="ECO:0007669"/>
    <property type="project" value="UniProtKB-EC"/>
</dbReference>
<evidence type="ECO:0000256" key="2">
    <source>
        <dbReference type="ARBA" id="ARBA00022676"/>
    </source>
</evidence>
<sequence length="587" mass="67828">MGVSQSLAKLAWGTTSETHEDCSSNEAATANDNNLETFSLIWLDADVKGVFNEIDDIILQIQLNRTQRTNARIEESFASAFQGKSSAGIDGNVVYSQIMVNILIRMISSSTDRNELISICRKQYQGNQHELAILHEFEQNYLADKALWWYSRESFLYRILNKALRVRNIDLLYSFRFFIRDLRMQLEQNQCSSHVIVYRGQFMSKDEIEFLTSSIGQLVLMNSFLSTTLDRNVVIKLFNTRSDDYESVIFEIDADPCHTGSKPFANITPFSFFPKEGEVLFMLGSIFRIISVDRNNDMWIIQMTLCSDDDNNRNITYEFMNNQYSNEETNLISLANILRDAGRLDEAEKYYYRLLEQPSEDHLDRAACYHGLGDVANDKGNYDKSLEFHKISLEIMTQSLKADDYCLAYIYNSIGNVYVKKGDYQQALKEYKMALSIWKRTLGEDHLDVALCLSNMGAVYERMIDYSNAYKCHQKALVIRTKHLPIYHPYLAQSHNNIGLIHSCRGEFDLAVKHYNQSLAIKSKILPPKHPDLAMTLYNLGIVYEYKRDLQIAREHYEQAAAIYQSAFDSTHFDVIQIQETIRRVSQ</sequence>